<feature type="transmembrane region" description="Helical" evidence="1">
    <location>
        <begin position="97"/>
        <end position="114"/>
    </location>
</feature>
<reference evidence="4" key="1">
    <citation type="journal article" date="2019" name="Int. J. Syst. Evol. Microbiol.">
        <title>The Global Catalogue of Microorganisms (GCM) 10K type strain sequencing project: providing services to taxonomists for standard genome sequencing and annotation.</title>
        <authorList>
            <consortium name="The Broad Institute Genomics Platform"/>
            <consortium name="The Broad Institute Genome Sequencing Center for Infectious Disease"/>
            <person name="Wu L."/>
            <person name="Ma J."/>
        </authorList>
    </citation>
    <scope>NUCLEOTIDE SEQUENCE [LARGE SCALE GENOMIC DNA]</scope>
    <source>
        <strain evidence="4">CGMCC 1.10188</strain>
    </source>
</reference>
<feature type="transmembrane region" description="Helical" evidence="1">
    <location>
        <begin position="168"/>
        <end position="188"/>
    </location>
</feature>
<keyword evidence="4" id="KW-1185">Reference proteome</keyword>
<name>A0ABQ1JAN5_9PROT</name>
<feature type="transmembrane region" description="Helical" evidence="1">
    <location>
        <begin position="65"/>
        <end position="85"/>
    </location>
</feature>
<dbReference type="Proteomes" id="UP000603352">
    <property type="component" value="Unassembled WGS sequence"/>
</dbReference>
<comment type="caution">
    <text evidence="3">The sequence shown here is derived from an EMBL/GenBank/DDBJ whole genome shotgun (WGS) entry which is preliminary data.</text>
</comment>
<dbReference type="InterPro" id="IPR045378">
    <property type="entry name" value="LNT_N"/>
</dbReference>
<feature type="domain" description="Apolipoprotein N-acyltransferase N-terminal" evidence="2">
    <location>
        <begin position="42"/>
        <end position="185"/>
    </location>
</feature>
<gene>
    <name evidence="3" type="ORF">GCM10011505_49170</name>
</gene>
<organism evidence="3 4">
    <name type="scientific">Tistrella bauzanensis</name>
    <dbReference type="NCBI Taxonomy" id="657419"/>
    <lineage>
        <taxon>Bacteria</taxon>
        <taxon>Pseudomonadati</taxon>
        <taxon>Pseudomonadota</taxon>
        <taxon>Alphaproteobacteria</taxon>
        <taxon>Geminicoccales</taxon>
        <taxon>Geminicoccaceae</taxon>
        <taxon>Tistrella</taxon>
    </lineage>
</organism>
<sequence length="287" mass="30952">MTDDHINTPSGVRTGQRPLWTPQASIWLAAGLIALLLSVGGRWSLPLAAWIAPIFLLRFSRMSRLSIAIPVLVALCFLQMVWMGLEYAVDLTNNPTSFILAVMLGSIFAVPYVLDRLLVGRLNDLGHLLFFPAAWAGLEFAVGVILPAGTSVGMRAFTQAENLALVQVVSLTGPYTIGFLIGLCATTVNHIWREPSRRNLMRWGGAYATLLFLVMASGEARLSFGARPLSAPVVKVAGITSPQPLRQQARELVTMANFPPTAEVRAALATPEMKALYAEVGGCPGHC</sequence>
<dbReference type="EMBL" id="BMDZ01000120">
    <property type="protein sequence ID" value="GGB62710.1"/>
    <property type="molecule type" value="Genomic_DNA"/>
</dbReference>
<evidence type="ECO:0000256" key="1">
    <source>
        <dbReference type="SAM" id="Phobius"/>
    </source>
</evidence>
<dbReference type="Pfam" id="PF20154">
    <property type="entry name" value="LNT_N"/>
    <property type="match status" value="1"/>
</dbReference>
<feature type="transmembrane region" description="Helical" evidence="1">
    <location>
        <begin position="24"/>
        <end position="45"/>
    </location>
</feature>
<evidence type="ECO:0000313" key="3">
    <source>
        <dbReference type="EMBL" id="GGB62710.1"/>
    </source>
</evidence>
<dbReference type="RefSeq" id="WP_188582992.1">
    <property type="nucleotide sequence ID" value="NZ_BMDZ01000120.1"/>
</dbReference>
<keyword evidence="1" id="KW-0812">Transmembrane</keyword>
<proteinExistence type="predicted"/>
<keyword evidence="1" id="KW-1133">Transmembrane helix</keyword>
<accession>A0ABQ1JAN5</accession>
<feature type="transmembrane region" description="Helical" evidence="1">
    <location>
        <begin position="200"/>
        <end position="218"/>
    </location>
</feature>
<keyword evidence="1" id="KW-0472">Membrane</keyword>
<feature type="transmembrane region" description="Helical" evidence="1">
    <location>
        <begin position="126"/>
        <end position="148"/>
    </location>
</feature>
<evidence type="ECO:0000313" key="4">
    <source>
        <dbReference type="Proteomes" id="UP000603352"/>
    </source>
</evidence>
<evidence type="ECO:0000259" key="2">
    <source>
        <dbReference type="Pfam" id="PF20154"/>
    </source>
</evidence>
<protein>
    <recommendedName>
        <fullName evidence="2">Apolipoprotein N-acyltransferase N-terminal domain-containing protein</fullName>
    </recommendedName>
</protein>